<comment type="caution">
    <text evidence="2">The sequence shown here is derived from an EMBL/GenBank/DDBJ whole genome shotgun (WGS) entry which is preliminary data.</text>
</comment>
<sequence>MVKELLVPWIIKHCDGESYKGMRWYNRDLGIFLVVLGSTKAVKVAEETPRNLPAIMNTAQHGPDTKISKLQKNTSSRGRIIEKVEEKSQIKNESSVNYGASPSNSTEDFTPDKKRPPILSAKVLGQIERRKTKKSSLKEKCNPPQSNLPTINEISISYEGDSDRSPLPPFNTLVNEHKSYESLRSNSAGKFSYVELMDYPFPKSTDDLLTSTISNYAEYKRHLHQQHRTREPGWIGIHGREVYESLLRKEIIHNQPYRRPSIPPVLQQHQGVPYQSLQQSYPTFGVKCSKKFVIEIYSVDTEPTSKKKNAPRHRYWLPTLGEFKETDQSND</sequence>
<gene>
    <name evidence="2" type="ORF">CEXT_673151</name>
</gene>
<reference evidence="2 3" key="1">
    <citation type="submission" date="2021-06" db="EMBL/GenBank/DDBJ databases">
        <title>Caerostris extrusa draft genome.</title>
        <authorList>
            <person name="Kono N."/>
            <person name="Arakawa K."/>
        </authorList>
    </citation>
    <scope>NUCLEOTIDE SEQUENCE [LARGE SCALE GENOMIC DNA]</scope>
</reference>
<evidence type="ECO:0000313" key="3">
    <source>
        <dbReference type="Proteomes" id="UP001054945"/>
    </source>
</evidence>
<feature type="region of interest" description="Disordered" evidence="1">
    <location>
        <begin position="55"/>
        <end position="75"/>
    </location>
</feature>
<evidence type="ECO:0000256" key="1">
    <source>
        <dbReference type="SAM" id="MobiDB-lite"/>
    </source>
</evidence>
<protein>
    <submittedName>
        <fullName evidence="2">Uncharacterized protein</fullName>
    </submittedName>
</protein>
<keyword evidence="3" id="KW-1185">Reference proteome</keyword>
<feature type="compositionally biased region" description="Polar residues" evidence="1">
    <location>
        <begin position="91"/>
        <end position="108"/>
    </location>
</feature>
<feature type="region of interest" description="Disordered" evidence="1">
    <location>
        <begin position="91"/>
        <end position="150"/>
    </location>
</feature>
<name>A0AAV4UJH7_CAEEX</name>
<dbReference type="AlphaFoldDB" id="A0AAV4UJH7"/>
<accession>A0AAV4UJH7</accession>
<evidence type="ECO:0000313" key="2">
    <source>
        <dbReference type="EMBL" id="GIY58072.1"/>
    </source>
</evidence>
<proteinExistence type="predicted"/>
<organism evidence="2 3">
    <name type="scientific">Caerostris extrusa</name>
    <name type="common">Bark spider</name>
    <name type="synonym">Caerostris bankana</name>
    <dbReference type="NCBI Taxonomy" id="172846"/>
    <lineage>
        <taxon>Eukaryota</taxon>
        <taxon>Metazoa</taxon>
        <taxon>Ecdysozoa</taxon>
        <taxon>Arthropoda</taxon>
        <taxon>Chelicerata</taxon>
        <taxon>Arachnida</taxon>
        <taxon>Araneae</taxon>
        <taxon>Araneomorphae</taxon>
        <taxon>Entelegynae</taxon>
        <taxon>Araneoidea</taxon>
        <taxon>Araneidae</taxon>
        <taxon>Caerostris</taxon>
    </lineage>
</organism>
<dbReference type="Proteomes" id="UP001054945">
    <property type="component" value="Unassembled WGS sequence"/>
</dbReference>
<dbReference type="EMBL" id="BPLR01013011">
    <property type="protein sequence ID" value="GIY58072.1"/>
    <property type="molecule type" value="Genomic_DNA"/>
</dbReference>